<reference evidence="1 2" key="1">
    <citation type="journal article" date="2024" name="BMC Biol.">
        <title>Comparative genomics of Ascetosporea gives new insight into the evolutionary basis for animal parasitism in Rhizaria.</title>
        <authorList>
            <person name="Hiltunen Thoren M."/>
            <person name="Onut-Brannstrom I."/>
            <person name="Alfjorden A."/>
            <person name="Peckova H."/>
            <person name="Swords F."/>
            <person name="Hooper C."/>
            <person name="Holzer A.S."/>
            <person name="Bass D."/>
            <person name="Burki F."/>
        </authorList>
    </citation>
    <scope>NUCLEOTIDE SEQUENCE [LARGE SCALE GENOMIC DNA]</scope>
    <source>
        <strain evidence="1">20-A016</strain>
    </source>
</reference>
<sequence length="87" mass="10131">MIELSKVEDQLAEVKADFSQKIKPLKERSKDLIQTLKHGSINVTERVYLMDDQDNNLMGYYNDRGILVHTRPLKAEERQLKIMSIAK</sequence>
<evidence type="ECO:0000313" key="1">
    <source>
        <dbReference type="EMBL" id="MES1922825.1"/>
    </source>
</evidence>
<evidence type="ECO:0000313" key="2">
    <source>
        <dbReference type="Proteomes" id="UP001439008"/>
    </source>
</evidence>
<keyword evidence="2" id="KW-1185">Reference proteome</keyword>
<gene>
    <name evidence="1" type="ORF">MHBO_004351</name>
</gene>
<comment type="caution">
    <text evidence="1">The sequence shown here is derived from an EMBL/GenBank/DDBJ whole genome shotgun (WGS) entry which is preliminary data.</text>
</comment>
<dbReference type="EMBL" id="JBDODL010003825">
    <property type="protein sequence ID" value="MES1922825.1"/>
    <property type="molecule type" value="Genomic_DNA"/>
</dbReference>
<organism evidence="1 2">
    <name type="scientific">Bonamia ostreae</name>
    <dbReference type="NCBI Taxonomy" id="126728"/>
    <lineage>
        <taxon>Eukaryota</taxon>
        <taxon>Sar</taxon>
        <taxon>Rhizaria</taxon>
        <taxon>Endomyxa</taxon>
        <taxon>Ascetosporea</taxon>
        <taxon>Haplosporida</taxon>
        <taxon>Bonamia</taxon>
    </lineage>
</organism>
<accession>A0ABV2AT18</accession>
<proteinExistence type="predicted"/>
<name>A0ABV2AT18_9EUKA</name>
<dbReference type="Proteomes" id="UP001439008">
    <property type="component" value="Unassembled WGS sequence"/>
</dbReference>
<protein>
    <submittedName>
        <fullName evidence="1">Uncharacterized protein</fullName>
    </submittedName>
</protein>